<dbReference type="NCBIfam" id="TIGR00171">
    <property type="entry name" value="leuD"/>
    <property type="match status" value="1"/>
</dbReference>
<comment type="similarity">
    <text evidence="4">Belongs to the LeuD family. LeuD type 1 subfamily.</text>
</comment>
<evidence type="ECO:0000259" key="11">
    <source>
        <dbReference type="Pfam" id="PF00694"/>
    </source>
</evidence>
<dbReference type="InterPro" id="IPR000573">
    <property type="entry name" value="AconitaseA/IPMdHydase_ssu_swvl"/>
</dbReference>
<dbReference type="GO" id="GO:0003861">
    <property type="term" value="F:3-isopropylmalate dehydratase activity"/>
    <property type="evidence" value="ECO:0007669"/>
    <property type="project" value="UniProtKB-EC"/>
</dbReference>
<evidence type="ECO:0000256" key="5">
    <source>
        <dbReference type="ARBA" id="ARBA00011271"/>
    </source>
</evidence>
<evidence type="ECO:0000256" key="9">
    <source>
        <dbReference type="ARBA" id="ARBA00023239"/>
    </source>
</evidence>
<comment type="pathway">
    <text evidence="3">Amino-acid biosynthesis; L-leucine biosynthesis; L-leucine from 3-methyl-2-oxobutanoate: step 2/4.</text>
</comment>
<evidence type="ECO:0000256" key="6">
    <source>
        <dbReference type="ARBA" id="ARBA00011998"/>
    </source>
</evidence>
<comment type="caution">
    <text evidence="12">The sequence shown here is derived from an EMBL/GenBank/DDBJ whole genome shotgun (WGS) entry which is preliminary data.</text>
</comment>
<keyword evidence="8" id="KW-0028">Amino-acid biosynthesis</keyword>
<dbReference type="PANTHER" id="PTHR43345">
    <property type="entry name" value="3-ISOPROPYLMALATE DEHYDRATASE SMALL SUBUNIT 2-RELATED-RELATED"/>
    <property type="match status" value="1"/>
</dbReference>
<evidence type="ECO:0000256" key="4">
    <source>
        <dbReference type="ARBA" id="ARBA00009845"/>
    </source>
</evidence>
<comment type="subunit">
    <text evidence="5">Heterodimer of LeuC and LeuD.</text>
</comment>
<evidence type="ECO:0000256" key="8">
    <source>
        <dbReference type="ARBA" id="ARBA00022605"/>
    </source>
</evidence>
<dbReference type="Gene3D" id="3.20.19.10">
    <property type="entry name" value="Aconitase, domain 4"/>
    <property type="match status" value="1"/>
</dbReference>
<keyword evidence="13" id="KW-1185">Reference proteome</keyword>
<comment type="function">
    <text evidence="2">Catalyzes the isomerization between 2-isopropylmalate and 3-isopropylmalate, via the formation of 2-isopropylmaleate.</text>
</comment>
<dbReference type="CDD" id="cd01577">
    <property type="entry name" value="IPMI_Swivel"/>
    <property type="match status" value="1"/>
</dbReference>
<sequence>MRAFTALTDRVLSLPFDEIDTDIIFPARFLLVTEKRGLGRYAFADRRGTAGFPVGLDDTQTPAILVTGANFGCGSSREQAPWALADLGIRAVIAPSLGEIFRTNCTRNGIVPVLLPADTVSALHGAAELTVDLVLQTVRMSDGRGIGFDIAAAEREALLNGWDETARIMALSSAAITRFEAGQRERQPWLWSA</sequence>
<evidence type="ECO:0000256" key="3">
    <source>
        <dbReference type="ARBA" id="ARBA00004729"/>
    </source>
</evidence>
<evidence type="ECO:0000256" key="1">
    <source>
        <dbReference type="ARBA" id="ARBA00000491"/>
    </source>
</evidence>
<protein>
    <recommendedName>
        <fullName evidence="6">3-isopropylmalate dehydratase</fullName>
        <ecNumber evidence="6">4.2.1.33</ecNumber>
    </recommendedName>
</protein>
<dbReference type="NCBIfam" id="NF002458">
    <property type="entry name" value="PRK01641.1"/>
    <property type="match status" value="1"/>
</dbReference>
<dbReference type="SUPFAM" id="SSF52016">
    <property type="entry name" value="LeuD/IlvD-like"/>
    <property type="match status" value="1"/>
</dbReference>
<dbReference type="Pfam" id="PF00694">
    <property type="entry name" value="Aconitase_C"/>
    <property type="match status" value="1"/>
</dbReference>
<keyword evidence="7" id="KW-0432">Leucine biosynthesis</keyword>
<accession>A0ABT9A1H7</accession>
<dbReference type="Proteomes" id="UP001176468">
    <property type="component" value="Unassembled WGS sequence"/>
</dbReference>
<feature type="domain" description="Aconitase A/isopropylmalate dehydratase small subunit swivel" evidence="11">
    <location>
        <begin position="58"/>
        <end position="116"/>
    </location>
</feature>
<dbReference type="RefSeq" id="WP_304561862.1">
    <property type="nucleotide sequence ID" value="NZ_JAUQSZ010000009.1"/>
</dbReference>
<evidence type="ECO:0000256" key="7">
    <source>
        <dbReference type="ARBA" id="ARBA00022430"/>
    </source>
</evidence>
<proteinExistence type="inferred from homology"/>
<keyword evidence="10" id="KW-0100">Branched-chain amino acid biosynthesis</keyword>
<keyword evidence="9 12" id="KW-0456">Lyase</keyword>
<dbReference type="PANTHER" id="PTHR43345:SF5">
    <property type="entry name" value="3-ISOPROPYLMALATE DEHYDRATASE SMALL SUBUNIT"/>
    <property type="match status" value="1"/>
</dbReference>
<name>A0ABT9A1H7_9SPHN</name>
<organism evidence="12 13">
    <name type="scientific">Sphingomonas immobilis</name>
    <dbReference type="NCBI Taxonomy" id="3063997"/>
    <lineage>
        <taxon>Bacteria</taxon>
        <taxon>Pseudomonadati</taxon>
        <taxon>Pseudomonadota</taxon>
        <taxon>Alphaproteobacteria</taxon>
        <taxon>Sphingomonadales</taxon>
        <taxon>Sphingomonadaceae</taxon>
        <taxon>Sphingomonas</taxon>
    </lineage>
</organism>
<dbReference type="InterPro" id="IPR050075">
    <property type="entry name" value="LeuD"/>
</dbReference>
<comment type="catalytic activity">
    <reaction evidence="1">
        <text>(2R,3S)-3-isopropylmalate = (2S)-2-isopropylmalate</text>
        <dbReference type="Rhea" id="RHEA:32287"/>
        <dbReference type="ChEBI" id="CHEBI:1178"/>
        <dbReference type="ChEBI" id="CHEBI:35121"/>
        <dbReference type="EC" id="4.2.1.33"/>
    </reaction>
</comment>
<dbReference type="EMBL" id="JAUQSZ010000009">
    <property type="protein sequence ID" value="MDO7843408.1"/>
    <property type="molecule type" value="Genomic_DNA"/>
</dbReference>
<dbReference type="EC" id="4.2.1.33" evidence="6"/>
<evidence type="ECO:0000256" key="10">
    <source>
        <dbReference type="ARBA" id="ARBA00023304"/>
    </source>
</evidence>
<evidence type="ECO:0000313" key="12">
    <source>
        <dbReference type="EMBL" id="MDO7843408.1"/>
    </source>
</evidence>
<gene>
    <name evidence="12" type="primary">leuD</name>
    <name evidence="12" type="ORF">Q5H94_13815</name>
</gene>
<reference evidence="12" key="1">
    <citation type="submission" date="2023-07" db="EMBL/GenBank/DDBJ databases">
        <authorList>
            <person name="Kim M.K."/>
        </authorList>
    </citation>
    <scope>NUCLEOTIDE SEQUENCE</scope>
    <source>
        <strain evidence="12">CA1-15</strain>
    </source>
</reference>
<evidence type="ECO:0000256" key="2">
    <source>
        <dbReference type="ARBA" id="ARBA00002695"/>
    </source>
</evidence>
<dbReference type="InterPro" id="IPR004431">
    <property type="entry name" value="3-IsopropMal_deHydase_ssu"/>
</dbReference>
<dbReference type="InterPro" id="IPR015928">
    <property type="entry name" value="Aconitase/3IPM_dehydase_swvl"/>
</dbReference>
<evidence type="ECO:0000313" key="13">
    <source>
        <dbReference type="Proteomes" id="UP001176468"/>
    </source>
</evidence>
<dbReference type="InterPro" id="IPR033940">
    <property type="entry name" value="IPMI_Swivel"/>
</dbReference>